<dbReference type="InterPro" id="IPR043429">
    <property type="entry name" value="ArtM/GltK/GlnP/TcyL/YhdX-like"/>
</dbReference>
<dbReference type="GO" id="GO:0006865">
    <property type="term" value="P:amino acid transport"/>
    <property type="evidence" value="ECO:0007669"/>
    <property type="project" value="UniProtKB-KW"/>
</dbReference>
<dbReference type="PROSITE" id="PS51257">
    <property type="entry name" value="PROKAR_LIPOPROTEIN"/>
    <property type="match status" value="1"/>
</dbReference>
<keyword evidence="12" id="KW-1185">Reference proteome</keyword>
<keyword evidence="4" id="KW-1003">Cell membrane</keyword>
<evidence type="ECO:0000313" key="12">
    <source>
        <dbReference type="Proteomes" id="UP000012283"/>
    </source>
</evidence>
<evidence type="ECO:0000313" key="11">
    <source>
        <dbReference type="EMBL" id="ENH95606.1"/>
    </source>
</evidence>
<proteinExistence type="inferred from homology"/>
<keyword evidence="5 9" id="KW-0812">Transmembrane</keyword>
<dbReference type="InterPro" id="IPR035906">
    <property type="entry name" value="MetI-like_sf"/>
</dbReference>
<evidence type="ECO:0000256" key="7">
    <source>
        <dbReference type="ARBA" id="ARBA00022989"/>
    </source>
</evidence>
<dbReference type="AlphaFoldDB" id="N4WQX7"/>
<evidence type="ECO:0000256" key="1">
    <source>
        <dbReference type="ARBA" id="ARBA00004651"/>
    </source>
</evidence>
<feature type="transmembrane region" description="Helical" evidence="9">
    <location>
        <begin position="20"/>
        <end position="43"/>
    </location>
</feature>
<dbReference type="Gene3D" id="1.10.3720.10">
    <property type="entry name" value="MetI-like"/>
    <property type="match status" value="1"/>
</dbReference>
<dbReference type="eggNOG" id="COG0765">
    <property type="taxonomic scope" value="Bacteria"/>
</dbReference>
<protein>
    <submittedName>
        <fullName evidence="11">Polar amino acid ABC transporter inner membrane protein</fullName>
    </submittedName>
</protein>
<sequence length="127" mass="14051">MNIRFDIIGEYLPFFLQGMLITIMMSAIGVLVGCILGFFIALGKMSRKLIIRLPFTWYINVLRGTPLLVQLFIFHYAILPAILEDRTAIISAVVTLSLNSSAYVAEIFRSGLQSIDKGQAEAAHSLG</sequence>
<comment type="caution">
    <text evidence="9">Lacks conserved residue(s) required for the propagation of feature annotation.</text>
</comment>
<keyword evidence="6" id="KW-0029">Amino-acid transport</keyword>
<dbReference type="OrthoDB" id="9805999at2"/>
<feature type="non-terminal residue" evidence="11">
    <location>
        <position position="127"/>
    </location>
</feature>
<feature type="domain" description="ABC transmembrane type-1" evidence="10">
    <location>
        <begin position="19"/>
        <end position="127"/>
    </location>
</feature>
<keyword evidence="8 9" id="KW-0472">Membrane</keyword>
<keyword evidence="7 9" id="KW-1133">Transmembrane helix</keyword>
<dbReference type="SUPFAM" id="SSF161098">
    <property type="entry name" value="MetI-like"/>
    <property type="match status" value="1"/>
</dbReference>
<dbReference type="PANTHER" id="PTHR30614">
    <property type="entry name" value="MEMBRANE COMPONENT OF AMINO ACID ABC TRANSPORTER"/>
    <property type="match status" value="1"/>
</dbReference>
<evidence type="ECO:0000256" key="5">
    <source>
        <dbReference type="ARBA" id="ARBA00022692"/>
    </source>
</evidence>
<dbReference type="GO" id="GO:0043190">
    <property type="term" value="C:ATP-binding cassette (ABC) transporter complex"/>
    <property type="evidence" value="ECO:0007669"/>
    <property type="project" value="InterPro"/>
</dbReference>
<accession>N4WQX7</accession>
<evidence type="ECO:0000256" key="9">
    <source>
        <dbReference type="RuleBase" id="RU363032"/>
    </source>
</evidence>
<dbReference type="GO" id="GO:0022857">
    <property type="term" value="F:transmembrane transporter activity"/>
    <property type="evidence" value="ECO:0007669"/>
    <property type="project" value="InterPro"/>
</dbReference>
<dbReference type="InterPro" id="IPR010065">
    <property type="entry name" value="AA_ABC_transptr_permease_3TM"/>
</dbReference>
<keyword evidence="3 9" id="KW-0813">Transport</keyword>
<dbReference type="NCBIfam" id="TIGR01726">
    <property type="entry name" value="HEQRo_perm_3TM"/>
    <property type="match status" value="1"/>
</dbReference>
<comment type="similarity">
    <text evidence="2">Belongs to the binding-protein-dependent transport system permease family. HisMQ subfamily.</text>
</comment>
<dbReference type="InterPro" id="IPR000515">
    <property type="entry name" value="MetI-like"/>
</dbReference>
<comment type="caution">
    <text evidence="11">The sequence shown here is derived from an EMBL/GenBank/DDBJ whole genome shotgun (WGS) entry which is preliminary data.</text>
</comment>
<organism evidence="11 12">
    <name type="scientific">Gracilibacillus halophilus YIM-C55.5</name>
    <dbReference type="NCBI Taxonomy" id="1308866"/>
    <lineage>
        <taxon>Bacteria</taxon>
        <taxon>Bacillati</taxon>
        <taxon>Bacillota</taxon>
        <taxon>Bacilli</taxon>
        <taxon>Bacillales</taxon>
        <taxon>Bacillaceae</taxon>
        <taxon>Gracilibacillus</taxon>
    </lineage>
</organism>
<evidence type="ECO:0000256" key="3">
    <source>
        <dbReference type="ARBA" id="ARBA00022448"/>
    </source>
</evidence>
<dbReference type="Pfam" id="PF00528">
    <property type="entry name" value="BPD_transp_1"/>
    <property type="match status" value="1"/>
</dbReference>
<gene>
    <name evidence="11" type="ORF">J416_15172</name>
</gene>
<reference evidence="11 12" key="1">
    <citation type="submission" date="2013-03" db="EMBL/GenBank/DDBJ databases">
        <title>Draft genome sequence of Gracibacillus halophilus YIM-C55.5, a moderately halophilic and thermophilic organism from the Xiaochaidamu salt lake.</title>
        <authorList>
            <person name="Sugumar T."/>
            <person name="Polireddy D.R."/>
            <person name="Antony A."/>
            <person name="Madhava Y.R."/>
            <person name="Sivakumar N."/>
        </authorList>
    </citation>
    <scope>NUCLEOTIDE SEQUENCE [LARGE SCALE GENOMIC DNA]</scope>
    <source>
        <strain evidence="11 12">YIM-C55.5</strain>
    </source>
</reference>
<dbReference type="RefSeq" id="WP_003474704.1">
    <property type="nucleotide sequence ID" value="NZ_APML01000087.1"/>
</dbReference>
<evidence type="ECO:0000256" key="8">
    <source>
        <dbReference type="ARBA" id="ARBA00023136"/>
    </source>
</evidence>
<dbReference type="Proteomes" id="UP000012283">
    <property type="component" value="Unassembled WGS sequence"/>
</dbReference>
<dbReference type="CDD" id="cd06261">
    <property type="entry name" value="TM_PBP2"/>
    <property type="match status" value="1"/>
</dbReference>
<dbReference type="STRING" id="1308866.J416_15172"/>
<name>N4WQX7_9BACI</name>
<evidence type="ECO:0000256" key="6">
    <source>
        <dbReference type="ARBA" id="ARBA00022970"/>
    </source>
</evidence>
<dbReference type="PROSITE" id="PS50928">
    <property type="entry name" value="ABC_TM1"/>
    <property type="match status" value="1"/>
</dbReference>
<dbReference type="EMBL" id="APML01000087">
    <property type="protein sequence ID" value="ENH95606.1"/>
    <property type="molecule type" value="Genomic_DNA"/>
</dbReference>
<comment type="subcellular location">
    <subcellularLocation>
        <location evidence="1 9">Cell membrane</location>
        <topology evidence="1 9">Multi-pass membrane protein</topology>
    </subcellularLocation>
</comment>
<evidence type="ECO:0000256" key="4">
    <source>
        <dbReference type="ARBA" id="ARBA00022475"/>
    </source>
</evidence>
<dbReference type="PANTHER" id="PTHR30614:SF20">
    <property type="entry name" value="GLUTAMINE TRANSPORT SYSTEM PERMEASE PROTEIN GLNP"/>
    <property type="match status" value="1"/>
</dbReference>
<evidence type="ECO:0000259" key="10">
    <source>
        <dbReference type="PROSITE" id="PS50928"/>
    </source>
</evidence>
<evidence type="ECO:0000256" key="2">
    <source>
        <dbReference type="ARBA" id="ARBA00010072"/>
    </source>
</evidence>